<evidence type="ECO:0000259" key="1">
    <source>
        <dbReference type="Pfam" id="PF00149"/>
    </source>
</evidence>
<dbReference type="Pfam" id="PF00149">
    <property type="entry name" value="Metallophos"/>
    <property type="match status" value="1"/>
</dbReference>
<dbReference type="InterPro" id="IPR004843">
    <property type="entry name" value="Calcineurin-like_PHP"/>
</dbReference>
<reference evidence="2" key="1">
    <citation type="journal article" date="2015" name="Nature">
        <title>Complex archaea that bridge the gap between prokaryotes and eukaryotes.</title>
        <authorList>
            <person name="Spang A."/>
            <person name="Saw J.H."/>
            <person name="Jorgensen S.L."/>
            <person name="Zaremba-Niedzwiedzka K."/>
            <person name="Martijn J."/>
            <person name="Lind A.E."/>
            <person name="van Eijk R."/>
            <person name="Schleper C."/>
            <person name="Guy L."/>
            <person name="Ettema T.J."/>
        </authorList>
    </citation>
    <scope>NUCLEOTIDE SEQUENCE</scope>
</reference>
<dbReference type="AlphaFoldDB" id="A0A0F9SCY0"/>
<dbReference type="InterPro" id="IPR029052">
    <property type="entry name" value="Metallo-depent_PP-like"/>
</dbReference>
<feature type="domain" description="Calcineurin-like phosphoesterase" evidence="1">
    <location>
        <begin position="1"/>
        <end position="160"/>
    </location>
</feature>
<protein>
    <recommendedName>
        <fullName evidence="1">Calcineurin-like phosphoesterase domain-containing protein</fullName>
    </recommendedName>
</protein>
<dbReference type="EMBL" id="LAZR01000541">
    <property type="protein sequence ID" value="KKN64874.1"/>
    <property type="molecule type" value="Genomic_DNA"/>
</dbReference>
<comment type="caution">
    <text evidence="2">The sequence shown here is derived from an EMBL/GenBank/DDBJ whole genome shotgun (WGS) entry which is preliminary data.</text>
</comment>
<sequence length="230" mass="26286">MKTLVVGDIHEPVAHPGYKTFCQDLYYQWGCDSVVFIGDVADFQGISFHANNPECPGPTDEYTLTKQKIQQWYKIFPKAKVCIGNHDERVIRLAESVNIPSKFLRNFAEIWKTPGWDWQYEHIIDEVCYLHGTKRGGINPAWTTSAKKLMSVVMGHCHSRAGLKWRANPLRRIFSVDVGCGIDVDAWQFAYGRHIDERPILSAAVIIEGIPYLEIMPCGRGEIYHKSNFK</sequence>
<organism evidence="2">
    <name type="scientific">marine sediment metagenome</name>
    <dbReference type="NCBI Taxonomy" id="412755"/>
    <lineage>
        <taxon>unclassified sequences</taxon>
        <taxon>metagenomes</taxon>
        <taxon>ecological metagenomes</taxon>
    </lineage>
</organism>
<proteinExistence type="predicted"/>
<evidence type="ECO:0000313" key="2">
    <source>
        <dbReference type="EMBL" id="KKN64874.1"/>
    </source>
</evidence>
<dbReference type="SUPFAM" id="SSF56300">
    <property type="entry name" value="Metallo-dependent phosphatases"/>
    <property type="match status" value="1"/>
</dbReference>
<dbReference type="GO" id="GO:0016787">
    <property type="term" value="F:hydrolase activity"/>
    <property type="evidence" value="ECO:0007669"/>
    <property type="project" value="InterPro"/>
</dbReference>
<gene>
    <name evidence="2" type="ORF">LCGC14_0487080</name>
</gene>
<accession>A0A0F9SCY0</accession>
<name>A0A0F9SCY0_9ZZZZ</name>